<reference evidence="1 2" key="1">
    <citation type="submission" date="2022-12" db="EMBL/GenBank/DDBJ databases">
        <title>Chitinophagaceae gen. sp. nov., a new member of the family Chitinophagaceae, isolated from soil in a chemical factory.</title>
        <authorList>
            <person name="Ke Z."/>
        </authorList>
    </citation>
    <scope>NUCLEOTIDE SEQUENCE [LARGE SCALE GENOMIC DNA]</scope>
    <source>
        <strain evidence="1 2">LY-5</strain>
    </source>
</reference>
<dbReference type="Pfam" id="PF16118">
    <property type="entry name" value="DUF4834"/>
    <property type="match status" value="1"/>
</dbReference>
<keyword evidence="2" id="KW-1185">Reference proteome</keyword>
<dbReference type="EMBL" id="JAQGEF010000025">
    <property type="protein sequence ID" value="MDA3616223.1"/>
    <property type="molecule type" value="Genomic_DNA"/>
</dbReference>
<comment type="caution">
    <text evidence="1">The sequence shown here is derived from an EMBL/GenBank/DDBJ whole genome shotgun (WGS) entry which is preliminary data.</text>
</comment>
<dbReference type="Proteomes" id="UP001210231">
    <property type="component" value="Unassembled WGS sequence"/>
</dbReference>
<gene>
    <name evidence="1" type="ORF">O3P16_15510</name>
</gene>
<evidence type="ECO:0000313" key="2">
    <source>
        <dbReference type="Proteomes" id="UP001210231"/>
    </source>
</evidence>
<evidence type="ECO:0000313" key="1">
    <source>
        <dbReference type="EMBL" id="MDA3616223.1"/>
    </source>
</evidence>
<accession>A0ABT4UN64</accession>
<protein>
    <submittedName>
        <fullName evidence="1">DUF4834 family protein</fullName>
    </submittedName>
</protein>
<proteinExistence type="predicted"/>
<organism evidence="1 2">
    <name type="scientific">Polluticaenibacter yanchengensis</name>
    <dbReference type="NCBI Taxonomy" id="3014562"/>
    <lineage>
        <taxon>Bacteria</taxon>
        <taxon>Pseudomonadati</taxon>
        <taxon>Bacteroidota</taxon>
        <taxon>Chitinophagia</taxon>
        <taxon>Chitinophagales</taxon>
        <taxon>Chitinophagaceae</taxon>
        <taxon>Polluticaenibacter</taxon>
    </lineage>
</organism>
<name>A0ABT4UN64_9BACT</name>
<dbReference type="InterPro" id="IPR032272">
    <property type="entry name" value="DUF4834"/>
</dbReference>
<sequence length="119" mass="14184">MCNIYLRGRILYSFNFYNRTNISLINIFGITMEYVLLAILLYLGYRFITGFVLPVYRTTKKVKEQMNNMRDQFNQQQGYNGYNNEETTVRNGKTTIKGIEEKPKYDVEGEYIKFEEVKD</sequence>